<accession>A0A1W9HNT7</accession>
<dbReference type="InterPro" id="IPR029056">
    <property type="entry name" value="Ribokinase-like"/>
</dbReference>
<dbReference type="InterPro" id="IPR017953">
    <property type="entry name" value="Carbohydrate_kinase_pred_CS"/>
</dbReference>
<dbReference type="RefSeq" id="WP_376800208.1">
    <property type="nucleotide sequence ID" value="NZ_DBNB01000010.1"/>
</dbReference>
<dbReference type="PANTHER" id="PTHR12592">
    <property type="entry name" value="ATP-DEPENDENT (S)-NAD(P)H-HYDRATE DEHYDRATASE FAMILY MEMBER"/>
    <property type="match status" value="1"/>
</dbReference>
<keyword evidence="5 6" id="KW-0456">Lyase</keyword>
<keyword evidence="1 6" id="KW-0547">Nucleotide-binding</keyword>
<protein>
    <recommendedName>
        <fullName evidence="6">ADP-dependent (S)-NAD(P)H-hydrate dehydratase</fullName>
        <ecNumber evidence="6">4.2.1.136</ecNumber>
    </recommendedName>
    <alternativeName>
        <fullName evidence="6">ADP-dependent NAD(P)HX dehydratase</fullName>
    </alternativeName>
</protein>
<evidence type="ECO:0000256" key="5">
    <source>
        <dbReference type="ARBA" id="ARBA00023239"/>
    </source>
</evidence>
<feature type="binding site" evidence="6">
    <location>
        <position position="161"/>
    </location>
    <ligand>
        <name>(6S)-NADPHX</name>
        <dbReference type="ChEBI" id="CHEBI:64076"/>
    </ligand>
</feature>
<feature type="binding site" evidence="6">
    <location>
        <position position="233"/>
    </location>
    <ligand>
        <name>AMP</name>
        <dbReference type="ChEBI" id="CHEBI:456215"/>
    </ligand>
</feature>
<reference evidence="8 9" key="1">
    <citation type="journal article" date="2017" name="Water Res.">
        <title>Comammox in drinking water systems.</title>
        <authorList>
            <person name="Wang Y."/>
            <person name="Ma L."/>
            <person name="Mao Y."/>
            <person name="Jiang X."/>
            <person name="Xia Y."/>
            <person name="Yu K."/>
            <person name="Li B."/>
            <person name="Zhang T."/>
        </authorList>
    </citation>
    <scope>NUCLEOTIDE SEQUENCE [LARGE SCALE GENOMIC DNA]</scope>
    <source>
        <strain evidence="8">SG_bin8</strain>
    </source>
</reference>
<comment type="catalytic activity">
    <reaction evidence="6">
        <text>(6S)-NADPHX + ADP = AMP + phosphate + NADPH + H(+)</text>
        <dbReference type="Rhea" id="RHEA:32235"/>
        <dbReference type="ChEBI" id="CHEBI:15378"/>
        <dbReference type="ChEBI" id="CHEBI:43474"/>
        <dbReference type="ChEBI" id="CHEBI:57783"/>
        <dbReference type="ChEBI" id="CHEBI:64076"/>
        <dbReference type="ChEBI" id="CHEBI:456215"/>
        <dbReference type="ChEBI" id="CHEBI:456216"/>
        <dbReference type="EC" id="4.2.1.136"/>
    </reaction>
</comment>
<dbReference type="HAMAP" id="MF_01965">
    <property type="entry name" value="NADHX_dehydratase"/>
    <property type="match status" value="1"/>
</dbReference>
<keyword evidence="3 6" id="KW-0521">NADP</keyword>
<dbReference type="NCBIfam" id="TIGR00196">
    <property type="entry name" value="yjeF_cterm"/>
    <property type="match status" value="1"/>
</dbReference>
<name>A0A1W9HNT7_9HYPH</name>
<evidence type="ECO:0000256" key="3">
    <source>
        <dbReference type="ARBA" id="ARBA00022857"/>
    </source>
</evidence>
<evidence type="ECO:0000256" key="6">
    <source>
        <dbReference type="HAMAP-Rule" id="MF_01965"/>
    </source>
</evidence>
<dbReference type="PROSITE" id="PS01050">
    <property type="entry name" value="YJEF_C_2"/>
    <property type="match status" value="1"/>
</dbReference>
<dbReference type="PROSITE" id="PS51383">
    <property type="entry name" value="YJEF_C_3"/>
    <property type="match status" value="1"/>
</dbReference>
<comment type="similarity">
    <text evidence="6">Belongs to the NnrD/CARKD family.</text>
</comment>
<dbReference type="InterPro" id="IPR000631">
    <property type="entry name" value="CARKD"/>
</dbReference>
<comment type="catalytic activity">
    <reaction evidence="6">
        <text>(6S)-NADHX + ADP = AMP + phosphate + NADH + H(+)</text>
        <dbReference type="Rhea" id="RHEA:32223"/>
        <dbReference type="ChEBI" id="CHEBI:15378"/>
        <dbReference type="ChEBI" id="CHEBI:43474"/>
        <dbReference type="ChEBI" id="CHEBI:57945"/>
        <dbReference type="ChEBI" id="CHEBI:64074"/>
        <dbReference type="ChEBI" id="CHEBI:456215"/>
        <dbReference type="ChEBI" id="CHEBI:456216"/>
        <dbReference type="EC" id="4.2.1.136"/>
    </reaction>
</comment>
<dbReference type="GO" id="GO:0052856">
    <property type="term" value="F:NAD(P)HX epimerase activity"/>
    <property type="evidence" value="ECO:0007669"/>
    <property type="project" value="TreeGrafter"/>
</dbReference>
<feature type="binding site" evidence="6">
    <location>
        <position position="44"/>
    </location>
    <ligand>
        <name>(6S)-NADPHX</name>
        <dbReference type="ChEBI" id="CHEBI:64076"/>
    </ligand>
</feature>
<evidence type="ECO:0000259" key="7">
    <source>
        <dbReference type="PROSITE" id="PS51383"/>
    </source>
</evidence>
<feature type="domain" description="YjeF C-terminal" evidence="7">
    <location>
        <begin position="9"/>
        <end position="288"/>
    </location>
</feature>
<keyword evidence="4 6" id="KW-0520">NAD</keyword>
<dbReference type="Pfam" id="PF01256">
    <property type="entry name" value="Carb_kinase"/>
    <property type="match status" value="1"/>
</dbReference>
<evidence type="ECO:0000256" key="2">
    <source>
        <dbReference type="ARBA" id="ARBA00022840"/>
    </source>
</evidence>
<dbReference type="PANTHER" id="PTHR12592:SF0">
    <property type="entry name" value="ATP-DEPENDENT (S)-NAD(P)H-HYDRATE DEHYDRATASE"/>
    <property type="match status" value="1"/>
</dbReference>
<dbReference type="CDD" id="cd01171">
    <property type="entry name" value="YXKO-related"/>
    <property type="match status" value="1"/>
</dbReference>
<organism evidence="8 9">
    <name type="scientific">Candidatus Raskinella chloraquaticus</name>
    <dbReference type="NCBI Taxonomy" id="1951219"/>
    <lineage>
        <taxon>Bacteria</taxon>
        <taxon>Pseudomonadati</taxon>
        <taxon>Pseudomonadota</taxon>
        <taxon>Alphaproteobacteria</taxon>
        <taxon>Hyphomicrobiales</taxon>
        <taxon>Phreatobacteraceae</taxon>
        <taxon>Candidatus Raskinella</taxon>
    </lineage>
</organism>
<feature type="binding site" evidence="6">
    <location>
        <begin position="204"/>
        <end position="208"/>
    </location>
    <ligand>
        <name>AMP</name>
        <dbReference type="ChEBI" id="CHEBI:456215"/>
    </ligand>
</feature>
<comment type="caution">
    <text evidence="6">Lacks conserved residue(s) required for the propagation of feature annotation.</text>
</comment>
<dbReference type="GO" id="GO:0046496">
    <property type="term" value="P:nicotinamide nucleotide metabolic process"/>
    <property type="evidence" value="ECO:0007669"/>
    <property type="project" value="UniProtKB-UniRule"/>
</dbReference>
<keyword evidence="2 6" id="KW-0067">ATP-binding</keyword>
<dbReference type="GO" id="GO:0052855">
    <property type="term" value="F:ADP-dependent NAD(P)H-hydrate dehydratase activity"/>
    <property type="evidence" value="ECO:0007669"/>
    <property type="project" value="UniProtKB-UniRule"/>
</dbReference>
<evidence type="ECO:0000256" key="4">
    <source>
        <dbReference type="ARBA" id="ARBA00023027"/>
    </source>
</evidence>
<sequence>MNSNAVVNAPALWRHMLIDQAPDAHKYQHGSVLVWSGPPLATGAARLAATAALRAGAGLVTLAGETAALMVHAAHVTAIMLKRADGPAGLATLLEDSRYNAVILGPAIGVGAHTCELVAVAMAARRACVLDADALTSFAGKARQLADLIAVNGYPVVLTPHDGEFQKLMGAQLEQSDVGGDQAAWRMDRASEAAAFFGATLVLKGSRTIIAATDGRLAVNDNAPPWLATAGSGDVLSGIIGGMLAQGMPGFEAACAGVWLHGLAGQIAGRGMIADDLALAVSKAVARLHGDPALLG</sequence>
<dbReference type="GO" id="GO:0005524">
    <property type="term" value="F:ATP binding"/>
    <property type="evidence" value="ECO:0007669"/>
    <property type="project" value="UniProtKB-KW"/>
</dbReference>
<gene>
    <name evidence="6" type="primary">nnrD</name>
    <name evidence="8" type="ORF">A4S15_03465</name>
</gene>
<evidence type="ECO:0000256" key="1">
    <source>
        <dbReference type="ARBA" id="ARBA00022741"/>
    </source>
</evidence>
<evidence type="ECO:0000313" key="9">
    <source>
        <dbReference type="Proteomes" id="UP000192872"/>
    </source>
</evidence>
<dbReference type="GO" id="GO:0110051">
    <property type="term" value="P:metabolite repair"/>
    <property type="evidence" value="ECO:0007669"/>
    <property type="project" value="TreeGrafter"/>
</dbReference>
<proteinExistence type="inferred from homology"/>
<dbReference type="SUPFAM" id="SSF53613">
    <property type="entry name" value="Ribokinase-like"/>
    <property type="match status" value="1"/>
</dbReference>
<dbReference type="Gene3D" id="3.40.1190.20">
    <property type="match status" value="1"/>
</dbReference>
<dbReference type="AlphaFoldDB" id="A0A1W9HNT7"/>
<dbReference type="EC" id="4.2.1.136" evidence="6"/>
<evidence type="ECO:0000313" key="8">
    <source>
        <dbReference type="EMBL" id="OQW49118.1"/>
    </source>
</evidence>
<dbReference type="Proteomes" id="UP000192872">
    <property type="component" value="Unassembled WGS sequence"/>
</dbReference>
<feature type="binding site" evidence="6">
    <location>
        <position position="234"/>
    </location>
    <ligand>
        <name>(6S)-NADPHX</name>
        <dbReference type="ChEBI" id="CHEBI:64076"/>
    </ligand>
</feature>
<comment type="cofactor">
    <cofactor evidence="6">
        <name>Mg(2+)</name>
        <dbReference type="ChEBI" id="CHEBI:18420"/>
    </cofactor>
</comment>
<dbReference type="EMBL" id="LWDL01000033">
    <property type="protein sequence ID" value="OQW49118.1"/>
    <property type="molecule type" value="Genomic_DNA"/>
</dbReference>
<dbReference type="STRING" id="1827387.A4S15_03465"/>
<comment type="subunit">
    <text evidence="6">Homotetramer.</text>
</comment>
<comment type="caution">
    <text evidence="8">The sequence shown here is derived from an EMBL/GenBank/DDBJ whole genome shotgun (WGS) entry which is preliminary data.</text>
</comment>
<comment type="function">
    <text evidence="6">Catalyzes the dehydration of the S-form of NAD(P)HX at the expense of ADP, which is converted to AMP. Together with NAD(P)HX epimerase, which catalyzes the epimerization of the S- and R-forms, the enzyme allows the repair of both epimers of NAD(P)HX, a damaged form of NAD(P)H that is a result of enzymatic or heat-dependent hydration.</text>
</comment>